<keyword evidence="1" id="KW-0812">Transmembrane</keyword>
<protein>
    <submittedName>
        <fullName evidence="3">Uncharacterized protein</fullName>
    </submittedName>
</protein>
<feature type="transmembrane region" description="Helical" evidence="1">
    <location>
        <begin position="25"/>
        <end position="51"/>
    </location>
</feature>
<evidence type="ECO:0000313" key="5">
    <source>
        <dbReference type="Proteomes" id="UP000654075"/>
    </source>
</evidence>
<keyword evidence="1" id="KW-0472">Membrane</keyword>
<dbReference type="EMBL" id="CAJNNW010023009">
    <property type="protein sequence ID" value="CAE8670106.1"/>
    <property type="molecule type" value="Genomic_DNA"/>
</dbReference>
<keyword evidence="5" id="KW-1185">Reference proteome</keyword>
<evidence type="ECO:0000313" key="4">
    <source>
        <dbReference type="Proteomes" id="UP000626109"/>
    </source>
</evidence>
<dbReference type="OrthoDB" id="10338968at2759"/>
<name>A0A813J8P6_POLGL</name>
<feature type="transmembrane region" description="Helical" evidence="1">
    <location>
        <begin position="63"/>
        <end position="84"/>
    </location>
</feature>
<gene>
    <name evidence="2" type="ORF">PGLA1383_LOCUS42480</name>
    <name evidence="3" type="ORF">PGLA2088_LOCUS17375</name>
</gene>
<reference evidence="3" key="1">
    <citation type="submission" date="2021-02" db="EMBL/GenBank/DDBJ databases">
        <authorList>
            <person name="Dougan E. K."/>
            <person name="Rhodes N."/>
            <person name="Thang M."/>
            <person name="Chan C."/>
        </authorList>
    </citation>
    <scope>NUCLEOTIDE SEQUENCE</scope>
</reference>
<feature type="transmembrane region" description="Helical" evidence="1">
    <location>
        <begin position="289"/>
        <end position="310"/>
    </location>
</feature>
<accession>A0A813J8P6</accession>
<evidence type="ECO:0000313" key="2">
    <source>
        <dbReference type="EMBL" id="CAE8625484.1"/>
    </source>
</evidence>
<sequence length="315" mass="33928">MKAGHYGSAVGMAAGLGTAGLCSDLLITVVLLTLLVMIPSGIFALVSWVLISVQLYQHPELRMFLLGSTTVVVLLVGIAALLARGRWLRKGGRVGGGERLFKGFAWWSALFALSLSALVAGSVIGTGNYNDNFRQYYEVSTLQVYPDVNPARTQGQQLLDAGVVTFEMGSALDVNRSMGFTSKQTYCVAPIIAPSTQALPAVFDFWAAGTNCCSSGGNDFRCGAYDNSMARGGLRLMDQDATNFKLAVQQAQVAYHIKSAHPLFFEWVSDPISELNAKKDQGLSVYKRSVCLAVGVTLGIVSIGFVYFWLSRHTD</sequence>
<feature type="transmembrane region" description="Helical" evidence="1">
    <location>
        <begin position="104"/>
        <end position="125"/>
    </location>
</feature>
<dbReference type="Proteomes" id="UP000654075">
    <property type="component" value="Unassembled WGS sequence"/>
</dbReference>
<dbReference type="Proteomes" id="UP000626109">
    <property type="component" value="Unassembled WGS sequence"/>
</dbReference>
<proteinExistence type="predicted"/>
<dbReference type="AlphaFoldDB" id="A0A813J8P6"/>
<keyword evidence="1" id="KW-1133">Transmembrane helix</keyword>
<evidence type="ECO:0000313" key="3">
    <source>
        <dbReference type="EMBL" id="CAE8670106.1"/>
    </source>
</evidence>
<dbReference type="EMBL" id="CAJNNV010028691">
    <property type="protein sequence ID" value="CAE8625484.1"/>
    <property type="molecule type" value="Genomic_DNA"/>
</dbReference>
<evidence type="ECO:0000256" key="1">
    <source>
        <dbReference type="SAM" id="Phobius"/>
    </source>
</evidence>
<organism evidence="3 4">
    <name type="scientific">Polarella glacialis</name>
    <name type="common">Dinoflagellate</name>
    <dbReference type="NCBI Taxonomy" id="89957"/>
    <lineage>
        <taxon>Eukaryota</taxon>
        <taxon>Sar</taxon>
        <taxon>Alveolata</taxon>
        <taxon>Dinophyceae</taxon>
        <taxon>Suessiales</taxon>
        <taxon>Suessiaceae</taxon>
        <taxon>Polarella</taxon>
    </lineage>
</organism>
<comment type="caution">
    <text evidence="3">The sequence shown here is derived from an EMBL/GenBank/DDBJ whole genome shotgun (WGS) entry which is preliminary data.</text>
</comment>